<evidence type="ECO:0000313" key="1">
    <source>
        <dbReference type="EMBL" id="KDO26536.1"/>
    </source>
</evidence>
<dbReference type="OMA" id="DEYSHYQ"/>
<name>A0A067CIZ8_SAPPC</name>
<organism evidence="1 2">
    <name type="scientific">Saprolegnia parasitica (strain CBS 223.65)</name>
    <dbReference type="NCBI Taxonomy" id="695850"/>
    <lineage>
        <taxon>Eukaryota</taxon>
        <taxon>Sar</taxon>
        <taxon>Stramenopiles</taxon>
        <taxon>Oomycota</taxon>
        <taxon>Saprolegniomycetes</taxon>
        <taxon>Saprolegniales</taxon>
        <taxon>Saprolegniaceae</taxon>
        <taxon>Saprolegnia</taxon>
    </lineage>
</organism>
<dbReference type="EMBL" id="KK583223">
    <property type="protein sequence ID" value="KDO26536.1"/>
    <property type="molecule type" value="Genomic_DNA"/>
</dbReference>
<gene>
    <name evidence="1" type="ORF">SPRG_07938</name>
</gene>
<reference evidence="1 2" key="1">
    <citation type="journal article" date="2013" name="PLoS Genet.">
        <title>Distinctive expansion of potential virulence genes in the genome of the oomycete fish pathogen Saprolegnia parasitica.</title>
        <authorList>
            <person name="Jiang R.H."/>
            <person name="de Bruijn I."/>
            <person name="Haas B.J."/>
            <person name="Belmonte R."/>
            <person name="Lobach L."/>
            <person name="Christie J."/>
            <person name="van den Ackerveken G."/>
            <person name="Bottin A."/>
            <person name="Bulone V."/>
            <person name="Diaz-Moreno S.M."/>
            <person name="Dumas B."/>
            <person name="Fan L."/>
            <person name="Gaulin E."/>
            <person name="Govers F."/>
            <person name="Grenville-Briggs L.J."/>
            <person name="Horner N.R."/>
            <person name="Levin J.Z."/>
            <person name="Mammella M."/>
            <person name="Meijer H.J."/>
            <person name="Morris P."/>
            <person name="Nusbaum C."/>
            <person name="Oome S."/>
            <person name="Phillips A.J."/>
            <person name="van Rooyen D."/>
            <person name="Rzeszutek E."/>
            <person name="Saraiva M."/>
            <person name="Secombes C.J."/>
            <person name="Seidl M.F."/>
            <person name="Snel B."/>
            <person name="Stassen J.H."/>
            <person name="Sykes S."/>
            <person name="Tripathy S."/>
            <person name="van den Berg H."/>
            <person name="Vega-Arreguin J.C."/>
            <person name="Wawra S."/>
            <person name="Young S.K."/>
            <person name="Zeng Q."/>
            <person name="Dieguez-Uribeondo J."/>
            <person name="Russ C."/>
            <person name="Tyler B.M."/>
            <person name="van West P."/>
        </authorList>
    </citation>
    <scope>NUCLEOTIDE SEQUENCE [LARGE SCALE GENOMIC DNA]</scope>
    <source>
        <strain evidence="1 2">CBS 223.65</strain>
    </source>
</reference>
<keyword evidence="2" id="KW-1185">Reference proteome</keyword>
<proteinExistence type="predicted"/>
<dbReference type="Proteomes" id="UP000030745">
    <property type="component" value="Unassembled WGS sequence"/>
</dbReference>
<dbReference type="VEuPathDB" id="FungiDB:SPRG_07938"/>
<evidence type="ECO:0000313" key="2">
    <source>
        <dbReference type="Proteomes" id="UP000030745"/>
    </source>
</evidence>
<dbReference type="AlphaFoldDB" id="A0A067CIZ8"/>
<accession>A0A067CIZ8</accession>
<dbReference type="GeneID" id="24130187"/>
<dbReference type="KEGG" id="spar:SPRG_07938"/>
<dbReference type="RefSeq" id="XP_012202679.1">
    <property type="nucleotide sequence ID" value="XM_012347289.1"/>
</dbReference>
<protein>
    <submittedName>
        <fullName evidence="1">Uncharacterized protein</fullName>
    </submittedName>
</protein>
<sequence length="121" mass="14622">MHMHEQLPDEQNDLGCREKTRRWNNAPRRIVLTDEFSHYREVTVTIETRGPRWRRRFAKRQQRKYDAQVSTPGLLHAIHEFIVEHAPSEPLLTATMARWQRDVRARVGDLVLRPRRSFFHR</sequence>